<dbReference type="InterPro" id="IPR005490">
    <property type="entry name" value="LD_TPept_cat_dom"/>
</dbReference>
<organism evidence="11">
    <name type="scientific">Caulobacter sp. (strain K31)</name>
    <dbReference type="NCBI Taxonomy" id="366602"/>
    <lineage>
        <taxon>Bacteria</taxon>
        <taxon>Pseudomonadati</taxon>
        <taxon>Pseudomonadota</taxon>
        <taxon>Alphaproteobacteria</taxon>
        <taxon>Caulobacterales</taxon>
        <taxon>Caulobacteraceae</taxon>
        <taxon>Caulobacter</taxon>
    </lineage>
</organism>
<dbReference type="InterPro" id="IPR050979">
    <property type="entry name" value="LD-transpeptidase"/>
</dbReference>
<dbReference type="PANTHER" id="PTHR30582:SF30">
    <property type="entry name" value="BLR4375 PROTEIN"/>
    <property type="match status" value="1"/>
</dbReference>
<dbReference type="STRING" id="366602.Caul_1274"/>
<dbReference type="OrthoDB" id="9787225at2"/>
<dbReference type="InterPro" id="IPR036366">
    <property type="entry name" value="PGBDSf"/>
</dbReference>
<evidence type="ECO:0000256" key="9">
    <source>
        <dbReference type="SAM" id="SignalP"/>
    </source>
</evidence>
<feature type="chain" id="PRO_5002752901" evidence="9">
    <location>
        <begin position="23"/>
        <end position="370"/>
    </location>
</feature>
<evidence type="ECO:0000256" key="1">
    <source>
        <dbReference type="ARBA" id="ARBA00004752"/>
    </source>
</evidence>
<dbReference type="InterPro" id="IPR002477">
    <property type="entry name" value="Peptidoglycan-bd-like"/>
</dbReference>
<evidence type="ECO:0000256" key="7">
    <source>
        <dbReference type="PROSITE-ProRule" id="PRU01373"/>
    </source>
</evidence>
<evidence type="ECO:0000256" key="6">
    <source>
        <dbReference type="ARBA" id="ARBA00023316"/>
    </source>
</evidence>
<dbReference type="GO" id="GO:0016740">
    <property type="term" value="F:transferase activity"/>
    <property type="evidence" value="ECO:0007669"/>
    <property type="project" value="UniProtKB-KW"/>
</dbReference>
<dbReference type="InterPro" id="IPR038063">
    <property type="entry name" value="Transpep_catalytic_dom"/>
</dbReference>
<dbReference type="GO" id="GO:0071972">
    <property type="term" value="F:peptidoglycan L,D-transpeptidase activity"/>
    <property type="evidence" value="ECO:0007669"/>
    <property type="project" value="TreeGrafter"/>
</dbReference>
<dbReference type="CDD" id="cd16913">
    <property type="entry name" value="YkuD_like"/>
    <property type="match status" value="1"/>
</dbReference>
<dbReference type="KEGG" id="cak:Caul_1274"/>
<dbReference type="GO" id="GO:0008360">
    <property type="term" value="P:regulation of cell shape"/>
    <property type="evidence" value="ECO:0007669"/>
    <property type="project" value="UniProtKB-UniRule"/>
</dbReference>
<dbReference type="eggNOG" id="COG1376">
    <property type="taxonomic scope" value="Bacteria"/>
</dbReference>
<evidence type="ECO:0000256" key="4">
    <source>
        <dbReference type="ARBA" id="ARBA00022960"/>
    </source>
</evidence>
<feature type="active site" description="Proton donor/acceptor" evidence="7">
    <location>
        <position position="325"/>
    </location>
</feature>
<dbReference type="AlphaFoldDB" id="B0SYS3"/>
<protein>
    <submittedName>
        <fullName evidence="11">ErfK/YbiS/YcfS/YnhG family protein</fullName>
    </submittedName>
</protein>
<gene>
    <name evidence="11" type="ordered locus">Caul_1274</name>
</gene>
<dbReference type="SUPFAM" id="SSF47090">
    <property type="entry name" value="PGBD-like"/>
    <property type="match status" value="1"/>
</dbReference>
<feature type="domain" description="L,D-TPase catalytic" evidence="10">
    <location>
        <begin position="233"/>
        <end position="365"/>
    </location>
</feature>
<evidence type="ECO:0000256" key="5">
    <source>
        <dbReference type="ARBA" id="ARBA00022984"/>
    </source>
</evidence>
<name>B0SYS3_CAUSK</name>
<evidence type="ECO:0000256" key="2">
    <source>
        <dbReference type="ARBA" id="ARBA00005992"/>
    </source>
</evidence>
<dbReference type="UniPathway" id="UPA00219"/>
<comment type="similarity">
    <text evidence="2">Belongs to the YkuD family.</text>
</comment>
<keyword evidence="9" id="KW-0732">Signal</keyword>
<dbReference type="PANTHER" id="PTHR30582">
    <property type="entry name" value="L,D-TRANSPEPTIDASE"/>
    <property type="match status" value="1"/>
</dbReference>
<dbReference type="Gene3D" id="1.10.101.10">
    <property type="entry name" value="PGBD-like superfamily/PGBD"/>
    <property type="match status" value="1"/>
</dbReference>
<dbReference type="GO" id="GO:0018104">
    <property type="term" value="P:peptidoglycan-protein cross-linking"/>
    <property type="evidence" value="ECO:0007669"/>
    <property type="project" value="TreeGrafter"/>
</dbReference>
<dbReference type="Pfam" id="PF01471">
    <property type="entry name" value="PG_binding_1"/>
    <property type="match status" value="1"/>
</dbReference>
<dbReference type="EMBL" id="CP000927">
    <property type="protein sequence ID" value="ABZ70404.1"/>
    <property type="molecule type" value="Genomic_DNA"/>
</dbReference>
<feature type="signal peptide" evidence="9">
    <location>
        <begin position="1"/>
        <end position="22"/>
    </location>
</feature>
<keyword evidence="5 7" id="KW-0573">Peptidoglycan synthesis</keyword>
<feature type="compositionally biased region" description="Low complexity" evidence="8">
    <location>
        <begin position="30"/>
        <end position="41"/>
    </location>
</feature>
<evidence type="ECO:0000259" key="10">
    <source>
        <dbReference type="PROSITE" id="PS52029"/>
    </source>
</evidence>
<dbReference type="HOGENOM" id="CLU_042399_6_0_5"/>
<evidence type="ECO:0000256" key="3">
    <source>
        <dbReference type="ARBA" id="ARBA00022679"/>
    </source>
</evidence>
<dbReference type="Pfam" id="PF03734">
    <property type="entry name" value="YkuD"/>
    <property type="match status" value="1"/>
</dbReference>
<evidence type="ECO:0000313" key="11">
    <source>
        <dbReference type="EMBL" id="ABZ70404.1"/>
    </source>
</evidence>
<dbReference type="GO" id="GO:0071555">
    <property type="term" value="P:cell wall organization"/>
    <property type="evidence" value="ECO:0007669"/>
    <property type="project" value="UniProtKB-UniRule"/>
</dbReference>
<feature type="active site" description="Nucleophile" evidence="7">
    <location>
        <position position="341"/>
    </location>
</feature>
<proteinExistence type="inferred from homology"/>
<keyword evidence="4 7" id="KW-0133">Cell shape</keyword>
<dbReference type="SUPFAM" id="SSF141523">
    <property type="entry name" value="L,D-transpeptidase catalytic domain-like"/>
    <property type="match status" value="1"/>
</dbReference>
<dbReference type="GO" id="GO:0005576">
    <property type="term" value="C:extracellular region"/>
    <property type="evidence" value="ECO:0007669"/>
    <property type="project" value="TreeGrafter"/>
</dbReference>
<comment type="pathway">
    <text evidence="1 7">Cell wall biogenesis; peptidoglycan biosynthesis.</text>
</comment>
<accession>B0SYS3</accession>
<dbReference type="PROSITE" id="PS52029">
    <property type="entry name" value="LD_TPASE"/>
    <property type="match status" value="1"/>
</dbReference>
<sequence length="370" mass="38388" precursor="true">MPSTLRPVVLLLGCVMATSACSDPAPPQEKPAASKPAAAPAPVAPPLVAASPAPAPASPSPMAQAVNAAAFDPAATTPEAKQAYLTRAQVLLDRAHFSPGVIDGQEGSNLTLALSAFQEANRLTVDGKLSPAVWDALAADSAPALTDYLITPEDVAGPFTPDIPKDDYEAMAKLPALGYGTPLEALAEKFHMDEPLLQALNPGVDFSKAGTTIIVAALGPEGLSAEGLDGKVTRIEIDNARGVLKAYADGDKLLAVYPATVGSTERPAPVGEWAVNTVAPRPTYTYDPTRLTFGKPTGKLTLKAGPNNPVGSTWIDLTKDTYGIHGTPDPRLVNKRASHGCVRLTNWDAAELGKAVVKGAKVVFEGKPVR</sequence>
<evidence type="ECO:0000256" key="8">
    <source>
        <dbReference type="SAM" id="MobiDB-lite"/>
    </source>
</evidence>
<dbReference type="eggNOG" id="COG3409">
    <property type="taxonomic scope" value="Bacteria"/>
</dbReference>
<dbReference type="InterPro" id="IPR036365">
    <property type="entry name" value="PGBD-like_sf"/>
</dbReference>
<keyword evidence="6 7" id="KW-0961">Cell wall biogenesis/degradation</keyword>
<keyword evidence="3" id="KW-0808">Transferase</keyword>
<dbReference type="Gene3D" id="2.40.440.10">
    <property type="entry name" value="L,D-transpeptidase catalytic domain-like"/>
    <property type="match status" value="1"/>
</dbReference>
<reference evidence="11" key="1">
    <citation type="submission" date="2008-01" db="EMBL/GenBank/DDBJ databases">
        <title>Complete sequence of chromosome of Caulobacter sp. K31.</title>
        <authorList>
            <consortium name="US DOE Joint Genome Institute"/>
            <person name="Copeland A."/>
            <person name="Lucas S."/>
            <person name="Lapidus A."/>
            <person name="Barry K."/>
            <person name="Glavina del Rio T."/>
            <person name="Dalin E."/>
            <person name="Tice H."/>
            <person name="Pitluck S."/>
            <person name="Bruce D."/>
            <person name="Goodwin L."/>
            <person name="Thompson L.S."/>
            <person name="Brettin T."/>
            <person name="Detter J.C."/>
            <person name="Han C."/>
            <person name="Schmutz J."/>
            <person name="Larimer F."/>
            <person name="Land M."/>
            <person name="Hauser L."/>
            <person name="Kyrpides N."/>
            <person name="Kim E."/>
            <person name="Stephens C."/>
            <person name="Richardson P."/>
        </authorList>
    </citation>
    <scope>NUCLEOTIDE SEQUENCE [LARGE SCALE GENOMIC DNA]</scope>
    <source>
        <strain evidence="11">K31</strain>
    </source>
</reference>
<feature type="region of interest" description="Disordered" evidence="8">
    <location>
        <begin position="21"/>
        <end position="41"/>
    </location>
</feature>
<dbReference type="PROSITE" id="PS51257">
    <property type="entry name" value="PROKAR_LIPOPROTEIN"/>
    <property type="match status" value="1"/>
</dbReference>